<dbReference type="EMBL" id="ML181237">
    <property type="protein sequence ID" value="THU76046.1"/>
    <property type="molecule type" value="Genomic_DNA"/>
</dbReference>
<gene>
    <name evidence="1" type="ORF">K435DRAFT_787401</name>
</gene>
<proteinExistence type="predicted"/>
<dbReference type="Proteomes" id="UP000297245">
    <property type="component" value="Unassembled WGS sequence"/>
</dbReference>
<reference evidence="1 2" key="1">
    <citation type="journal article" date="2019" name="Nat. Ecol. Evol.">
        <title>Megaphylogeny resolves global patterns of mushroom evolution.</title>
        <authorList>
            <person name="Varga T."/>
            <person name="Krizsan K."/>
            <person name="Foldi C."/>
            <person name="Dima B."/>
            <person name="Sanchez-Garcia M."/>
            <person name="Sanchez-Ramirez S."/>
            <person name="Szollosi G.J."/>
            <person name="Szarkandi J.G."/>
            <person name="Papp V."/>
            <person name="Albert L."/>
            <person name="Andreopoulos W."/>
            <person name="Angelini C."/>
            <person name="Antonin V."/>
            <person name="Barry K.W."/>
            <person name="Bougher N.L."/>
            <person name="Buchanan P."/>
            <person name="Buyck B."/>
            <person name="Bense V."/>
            <person name="Catcheside P."/>
            <person name="Chovatia M."/>
            <person name="Cooper J."/>
            <person name="Damon W."/>
            <person name="Desjardin D."/>
            <person name="Finy P."/>
            <person name="Geml J."/>
            <person name="Haridas S."/>
            <person name="Hughes K."/>
            <person name="Justo A."/>
            <person name="Karasinski D."/>
            <person name="Kautmanova I."/>
            <person name="Kiss B."/>
            <person name="Kocsube S."/>
            <person name="Kotiranta H."/>
            <person name="LaButti K.M."/>
            <person name="Lechner B.E."/>
            <person name="Liimatainen K."/>
            <person name="Lipzen A."/>
            <person name="Lukacs Z."/>
            <person name="Mihaltcheva S."/>
            <person name="Morgado L.N."/>
            <person name="Niskanen T."/>
            <person name="Noordeloos M.E."/>
            <person name="Ohm R.A."/>
            <person name="Ortiz-Santana B."/>
            <person name="Ovrebo C."/>
            <person name="Racz N."/>
            <person name="Riley R."/>
            <person name="Savchenko A."/>
            <person name="Shiryaev A."/>
            <person name="Soop K."/>
            <person name="Spirin V."/>
            <person name="Szebenyi C."/>
            <person name="Tomsovsky M."/>
            <person name="Tulloss R.E."/>
            <person name="Uehling J."/>
            <person name="Grigoriev I.V."/>
            <person name="Vagvolgyi C."/>
            <person name="Papp T."/>
            <person name="Martin F.M."/>
            <person name="Miettinen O."/>
            <person name="Hibbett D.S."/>
            <person name="Nagy L.G."/>
        </authorList>
    </citation>
    <scope>NUCLEOTIDE SEQUENCE [LARGE SCALE GENOMIC DNA]</scope>
    <source>
        <strain evidence="1 2">CBS 962.96</strain>
    </source>
</reference>
<evidence type="ECO:0000313" key="1">
    <source>
        <dbReference type="EMBL" id="THU76046.1"/>
    </source>
</evidence>
<name>A0A4S8KKJ0_DENBC</name>
<keyword evidence="2" id="KW-1185">Reference proteome</keyword>
<sequence>MDKLLISSVHPASAKRQLANHLQVPKPQTLSCTYPVVKDVVRVILPNPNLISEIQLSRLVQIMSTRPRYEEMCTLFKAAQSQILS</sequence>
<organism evidence="1 2">
    <name type="scientific">Dendrothele bispora (strain CBS 962.96)</name>
    <dbReference type="NCBI Taxonomy" id="1314807"/>
    <lineage>
        <taxon>Eukaryota</taxon>
        <taxon>Fungi</taxon>
        <taxon>Dikarya</taxon>
        <taxon>Basidiomycota</taxon>
        <taxon>Agaricomycotina</taxon>
        <taxon>Agaricomycetes</taxon>
        <taxon>Agaricomycetidae</taxon>
        <taxon>Agaricales</taxon>
        <taxon>Agaricales incertae sedis</taxon>
        <taxon>Dendrothele</taxon>
    </lineage>
</organism>
<evidence type="ECO:0000313" key="2">
    <source>
        <dbReference type="Proteomes" id="UP000297245"/>
    </source>
</evidence>
<protein>
    <submittedName>
        <fullName evidence="1">Uncharacterized protein</fullName>
    </submittedName>
</protein>
<dbReference type="AlphaFoldDB" id="A0A4S8KKJ0"/>
<accession>A0A4S8KKJ0</accession>